<accession>A0A2N0QYR6</accession>
<name>A0A2N0QYR6_9GLOM</name>
<organism evidence="2 3">
    <name type="scientific">Rhizophagus irregularis</name>
    <dbReference type="NCBI Taxonomy" id="588596"/>
    <lineage>
        <taxon>Eukaryota</taxon>
        <taxon>Fungi</taxon>
        <taxon>Fungi incertae sedis</taxon>
        <taxon>Mucoromycota</taxon>
        <taxon>Glomeromycotina</taxon>
        <taxon>Glomeromycetes</taxon>
        <taxon>Glomerales</taxon>
        <taxon>Glomeraceae</taxon>
        <taxon>Rhizophagus</taxon>
    </lineage>
</organism>
<reference evidence="2 3" key="1">
    <citation type="submission" date="2017-10" db="EMBL/GenBank/DDBJ databases">
        <title>Extensive intraspecific genome diversity in a model arbuscular mycorrhizal fungus.</title>
        <authorList>
            <person name="Chen E.C.H."/>
            <person name="Morin E."/>
            <person name="Baudet D."/>
            <person name="Noel J."/>
            <person name="Ndikumana S."/>
            <person name="Charron P."/>
            <person name="St-Onge C."/>
            <person name="Giorgi J."/>
            <person name="Grigoriev I.V."/>
            <person name="Roux C."/>
            <person name="Martin F.M."/>
            <person name="Corradi N."/>
        </authorList>
    </citation>
    <scope>NUCLEOTIDE SEQUENCE [LARGE SCALE GENOMIC DNA]</scope>
    <source>
        <strain evidence="2 3">A1</strain>
    </source>
</reference>
<dbReference type="VEuPathDB" id="FungiDB:RhiirA1_402312"/>
<dbReference type="AlphaFoldDB" id="A0A2N0QYR6"/>
<protein>
    <recommendedName>
        <fullName evidence="4">Transposase domain-containing protein</fullName>
    </recommendedName>
</protein>
<dbReference type="Proteomes" id="UP000232688">
    <property type="component" value="Unassembled WGS sequence"/>
</dbReference>
<reference evidence="2 3" key="2">
    <citation type="submission" date="2017-10" db="EMBL/GenBank/DDBJ databases">
        <title>Genome analyses suggest a sexual origin of heterokaryosis in a supposedly ancient asexual fungus.</title>
        <authorList>
            <person name="Corradi N."/>
            <person name="Sedzielewska K."/>
            <person name="Noel J."/>
            <person name="Charron P."/>
            <person name="Farinelli L."/>
            <person name="Marton T."/>
            <person name="Kruger M."/>
            <person name="Pelin A."/>
            <person name="Brachmann A."/>
            <person name="Corradi N."/>
        </authorList>
    </citation>
    <scope>NUCLEOTIDE SEQUENCE [LARGE SCALE GENOMIC DNA]</scope>
    <source>
        <strain evidence="2 3">A1</strain>
    </source>
</reference>
<feature type="region of interest" description="Disordered" evidence="1">
    <location>
        <begin position="43"/>
        <end position="72"/>
    </location>
</feature>
<comment type="caution">
    <text evidence="2">The sequence shown here is derived from an EMBL/GenBank/DDBJ whole genome shotgun (WGS) entry which is preliminary data.</text>
</comment>
<evidence type="ECO:0000313" key="2">
    <source>
        <dbReference type="EMBL" id="PKC56205.1"/>
    </source>
</evidence>
<sequence length="326" mass="37557">MGYFCECNKCKRNSSDGKGLILSRRKTYRSHLIKQNSIDVNKDITSEESENTSNSDDILEEEYEESRYSDDSDMIENTRSLKRIDHGIDENKVMAYIDNTKDIIMTGIENNENLLKNLENESIDSYNDTEMLEEMTEIKSSKNAEEIGDNLSNTESESDNYNDDIYENTYENDDNNHEKVNDKNVSIGLKLLETKVKHGLTDAAFNSILSNIGYSTTLYKLQKKLHQLVDLTSIRIDTCKNSCVAFTGDYHLLKECPLCSESRFDSNNKPVNITSFFSLTERLKLQFNNSEKAKEFLYRYNYTNSTSSDNDNYGDIYDGRMDSEII</sequence>
<dbReference type="EMBL" id="LLXH01002232">
    <property type="protein sequence ID" value="PKC56205.1"/>
    <property type="molecule type" value="Genomic_DNA"/>
</dbReference>
<feature type="region of interest" description="Disordered" evidence="1">
    <location>
        <begin position="141"/>
        <end position="161"/>
    </location>
</feature>
<evidence type="ECO:0000256" key="1">
    <source>
        <dbReference type="SAM" id="MobiDB-lite"/>
    </source>
</evidence>
<evidence type="ECO:0008006" key="4">
    <source>
        <dbReference type="Google" id="ProtNLM"/>
    </source>
</evidence>
<evidence type="ECO:0000313" key="3">
    <source>
        <dbReference type="Proteomes" id="UP000232688"/>
    </source>
</evidence>
<dbReference type="VEuPathDB" id="FungiDB:FUN_000711"/>
<proteinExistence type="predicted"/>
<gene>
    <name evidence="2" type="ORF">RhiirA1_402312</name>
</gene>